<keyword evidence="1" id="KW-0456">Lyase</keyword>
<reference evidence="1 2" key="1">
    <citation type="submission" date="2019-10" db="EMBL/GenBank/DDBJ databases">
        <title>Rubrobacter sp nov SCSIO 52090 isolated from a deep-sea sediment in the South China Sea.</title>
        <authorList>
            <person name="Chen R.W."/>
        </authorList>
    </citation>
    <scope>NUCLEOTIDE SEQUENCE [LARGE SCALE GENOMIC DNA]</scope>
    <source>
        <strain evidence="1 2">SCSIO 52909</strain>
    </source>
</reference>
<name>A0A6G8QD97_9ACTN</name>
<evidence type="ECO:0000313" key="2">
    <source>
        <dbReference type="Proteomes" id="UP000501452"/>
    </source>
</evidence>
<proteinExistence type="predicted"/>
<dbReference type="GO" id="GO:0050151">
    <property type="term" value="F:oleate hydratase activity"/>
    <property type="evidence" value="ECO:0007669"/>
    <property type="project" value="UniProtKB-EC"/>
</dbReference>
<dbReference type="EC" id="4.2.1.53" evidence="1"/>
<gene>
    <name evidence="1" type="ORF">GBA63_18830</name>
</gene>
<dbReference type="PANTHER" id="PTHR37417:SF3">
    <property type="entry name" value="MYOSIN-CROSSREACTIVE PROTEIN"/>
    <property type="match status" value="1"/>
</dbReference>
<dbReference type="InterPro" id="IPR036188">
    <property type="entry name" value="FAD/NAD-bd_sf"/>
</dbReference>
<dbReference type="Proteomes" id="UP000501452">
    <property type="component" value="Chromosome"/>
</dbReference>
<organism evidence="1 2">
    <name type="scientific">Rubrobacter tropicus</name>
    <dbReference type="NCBI Taxonomy" id="2653851"/>
    <lineage>
        <taxon>Bacteria</taxon>
        <taxon>Bacillati</taxon>
        <taxon>Actinomycetota</taxon>
        <taxon>Rubrobacteria</taxon>
        <taxon>Rubrobacterales</taxon>
        <taxon>Rubrobacteraceae</taxon>
        <taxon>Rubrobacter</taxon>
    </lineage>
</organism>
<accession>A0A6G8QD97</accession>
<dbReference type="Pfam" id="PF06100">
    <property type="entry name" value="MCRA"/>
    <property type="match status" value="1"/>
</dbReference>
<protein>
    <submittedName>
        <fullName evidence="1">Oleate hydratase</fullName>
        <ecNumber evidence="1">4.2.1.53</ecNumber>
    </submittedName>
</protein>
<sequence>MIDSHQETKAYLVGAGIGSLAAAVFLIRDGGLKGENVHILEELPIAGGSLDGTTLPNVPDGGYVTRGGRMLTEEAYVCLWNLLETIPSLEDPSTSVKDETWKFNAKWKSNSKARLIDENHAIVDASDLQLNARDRAEFARLLATPERVIGARRIEDFFSDHFFRTNFWYMWRTTFAFQNWHSAIELKRYSLRFIQELPRFHTLGGVRRTKYNQYDSVVRPIERWLAERGAKVEYGVRVEDADFGTDGHGERRLERLHVTRDARHDTIELGADGYAFLTLGSMTADATYGDGDSVPELIRDKRDGGWRLWEAIAPKAPDFGRPNVFNGNVDEAKWESFTLTMHSPLLLHRIVEFSGNLPGTGGLMTFKDSSWLMSIVVPHQPHFAGQPEDVFTLWGYALFIDNEGDYVKKKFSEATGQEILTELVHQLGFEDALEEIRRTTSVVTVMMPYITSQFERRQPEDRPQVVPKGSRNFAFLGQYAEVPEDVVFTVEYSVRGAMHGVYGLLSIDKEIPGIYHGLLDPKVALPVLKTSFG</sequence>
<dbReference type="NCBIfam" id="NF010584">
    <property type="entry name" value="PRK13977.1"/>
    <property type="match status" value="1"/>
</dbReference>
<dbReference type="SUPFAM" id="SSF51905">
    <property type="entry name" value="FAD/NAD(P)-binding domain"/>
    <property type="match status" value="1"/>
</dbReference>
<keyword evidence="2" id="KW-1185">Reference proteome</keyword>
<dbReference type="KEGG" id="rub:GBA63_18830"/>
<dbReference type="GO" id="GO:0006631">
    <property type="term" value="P:fatty acid metabolic process"/>
    <property type="evidence" value="ECO:0007669"/>
    <property type="project" value="InterPro"/>
</dbReference>
<dbReference type="InterPro" id="IPR010354">
    <property type="entry name" value="Oleate_hydratase"/>
</dbReference>
<evidence type="ECO:0000313" key="1">
    <source>
        <dbReference type="EMBL" id="QIN84466.1"/>
    </source>
</evidence>
<dbReference type="Gene3D" id="3.30.9.80">
    <property type="match status" value="1"/>
</dbReference>
<dbReference type="PANTHER" id="PTHR37417">
    <property type="entry name" value="67 KDA MYOSIN-CROSS-REACTIVE ANTIGEN FAMILY PROTEIN (AFU_ORTHOLOGUE AFUA_5G09970)"/>
    <property type="match status" value="1"/>
</dbReference>
<dbReference type="GO" id="GO:0071949">
    <property type="term" value="F:FAD binding"/>
    <property type="evidence" value="ECO:0007669"/>
    <property type="project" value="InterPro"/>
</dbReference>
<dbReference type="AlphaFoldDB" id="A0A6G8QD97"/>
<dbReference type="EMBL" id="CP045119">
    <property type="protein sequence ID" value="QIN84466.1"/>
    <property type="molecule type" value="Genomic_DNA"/>
</dbReference>
<dbReference type="RefSeq" id="WP_166178679.1">
    <property type="nucleotide sequence ID" value="NZ_CP045119.1"/>
</dbReference>
<dbReference type="Gene3D" id="3.50.50.60">
    <property type="entry name" value="FAD/NAD(P)-binding domain"/>
    <property type="match status" value="2"/>
</dbReference>